<comment type="caution">
    <text evidence="6">The sequence shown here is derived from an EMBL/GenBank/DDBJ whole genome shotgun (WGS) entry which is preliminary data.</text>
</comment>
<keyword evidence="3 5" id="KW-1133">Transmembrane helix</keyword>
<reference evidence="6" key="1">
    <citation type="submission" date="2021-02" db="EMBL/GenBank/DDBJ databases">
        <title>Natronogracilivirga saccharolytica gen. nov. sp. nov. a new anaerobic, haloalkiliphilic carbohydrate-fermenting bacterium from soda lake and proposing of Cyclonatronumiaceae fam. nov. in the phylum Balneolaeota.</title>
        <authorList>
            <person name="Zhilina T.N."/>
            <person name="Sorokin D.Y."/>
            <person name="Zavarzina D.G."/>
            <person name="Toshchakov S.V."/>
            <person name="Kublanov I.V."/>
        </authorList>
    </citation>
    <scope>NUCLEOTIDE SEQUENCE</scope>
    <source>
        <strain evidence="6">Z-1702</strain>
    </source>
</reference>
<evidence type="ECO:0000256" key="5">
    <source>
        <dbReference type="SAM" id="Phobius"/>
    </source>
</evidence>
<dbReference type="EMBL" id="JAFIDN010000011">
    <property type="protein sequence ID" value="MBP3193541.1"/>
    <property type="molecule type" value="Genomic_DNA"/>
</dbReference>
<evidence type="ECO:0000313" key="7">
    <source>
        <dbReference type="Proteomes" id="UP000673975"/>
    </source>
</evidence>
<protein>
    <submittedName>
        <fullName evidence="6">DoxX family protein</fullName>
    </submittedName>
</protein>
<evidence type="ECO:0000313" key="6">
    <source>
        <dbReference type="EMBL" id="MBP3193541.1"/>
    </source>
</evidence>
<keyword evidence="2 5" id="KW-0812">Transmembrane</keyword>
<proteinExistence type="predicted"/>
<feature type="transmembrane region" description="Helical" evidence="5">
    <location>
        <begin position="39"/>
        <end position="60"/>
    </location>
</feature>
<keyword evidence="7" id="KW-1185">Reference proteome</keyword>
<dbReference type="AlphaFoldDB" id="A0A8J7SCJ7"/>
<dbReference type="Pfam" id="PF13564">
    <property type="entry name" value="DoxX_2"/>
    <property type="match status" value="1"/>
</dbReference>
<keyword evidence="4 5" id="KW-0472">Membrane</keyword>
<feature type="transmembrane region" description="Helical" evidence="5">
    <location>
        <begin position="105"/>
        <end position="122"/>
    </location>
</feature>
<evidence type="ECO:0000256" key="4">
    <source>
        <dbReference type="ARBA" id="ARBA00023136"/>
    </source>
</evidence>
<name>A0A8J7SCJ7_9BACT</name>
<evidence type="ECO:0000256" key="3">
    <source>
        <dbReference type="ARBA" id="ARBA00022989"/>
    </source>
</evidence>
<dbReference type="RefSeq" id="WP_210512997.1">
    <property type="nucleotide sequence ID" value="NZ_JAFIDN010000011.1"/>
</dbReference>
<dbReference type="InterPro" id="IPR032808">
    <property type="entry name" value="DoxX"/>
</dbReference>
<accession>A0A8J7SCJ7</accession>
<evidence type="ECO:0000256" key="1">
    <source>
        <dbReference type="ARBA" id="ARBA00004141"/>
    </source>
</evidence>
<dbReference type="Proteomes" id="UP000673975">
    <property type="component" value="Unassembled WGS sequence"/>
</dbReference>
<gene>
    <name evidence="6" type="ORF">NATSA_12770</name>
</gene>
<feature type="transmembrane region" description="Helical" evidence="5">
    <location>
        <begin position="134"/>
        <end position="152"/>
    </location>
</feature>
<sequence length="153" mass="17508">MVYWFICFLFEDCNCIEEHQDDYPKHQFSGTSIYRPLTATIQFLVILNAVFFLLYGFQALHSRRMIEEFNRFGLTDTQRKLTGGLQIAGSAGLLTGFVYPLIGLLASAGFTAMMFLGFIVRIKIKDSFVQSAPALFFMLINAWLTIAFYELLK</sequence>
<organism evidence="6 7">
    <name type="scientific">Natronogracilivirga saccharolytica</name>
    <dbReference type="NCBI Taxonomy" id="2812953"/>
    <lineage>
        <taxon>Bacteria</taxon>
        <taxon>Pseudomonadati</taxon>
        <taxon>Balneolota</taxon>
        <taxon>Balneolia</taxon>
        <taxon>Balneolales</taxon>
        <taxon>Cyclonatronaceae</taxon>
        <taxon>Natronogracilivirga</taxon>
    </lineage>
</organism>
<dbReference type="GO" id="GO:0016020">
    <property type="term" value="C:membrane"/>
    <property type="evidence" value="ECO:0007669"/>
    <property type="project" value="UniProtKB-SubCell"/>
</dbReference>
<comment type="subcellular location">
    <subcellularLocation>
        <location evidence="1">Membrane</location>
        <topology evidence="1">Multi-pass membrane protein</topology>
    </subcellularLocation>
</comment>
<evidence type="ECO:0000256" key="2">
    <source>
        <dbReference type="ARBA" id="ARBA00022692"/>
    </source>
</evidence>